<feature type="compositionally biased region" description="Polar residues" evidence="1">
    <location>
        <begin position="384"/>
        <end position="393"/>
    </location>
</feature>
<dbReference type="Gene3D" id="2.60.40.4070">
    <property type="match status" value="1"/>
</dbReference>
<comment type="caution">
    <text evidence="3">The sequence shown here is derived from an EMBL/GenBank/DDBJ whole genome shotgun (WGS) entry which is preliminary data.</text>
</comment>
<evidence type="ECO:0000313" key="3">
    <source>
        <dbReference type="EMBL" id="GHE46525.1"/>
    </source>
</evidence>
<dbReference type="Pfam" id="PF00932">
    <property type="entry name" value="LTD"/>
    <property type="match status" value="1"/>
</dbReference>
<protein>
    <recommendedName>
        <fullName evidence="2">LTD domain-containing protein</fullName>
    </recommendedName>
</protein>
<feature type="region of interest" description="Disordered" evidence="1">
    <location>
        <begin position="376"/>
        <end position="406"/>
    </location>
</feature>
<proteinExistence type="predicted"/>
<dbReference type="Proteomes" id="UP000620550">
    <property type="component" value="Unassembled WGS sequence"/>
</dbReference>
<dbReference type="PROSITE" id="PS51841">
    <property type="entry name" value="LTD"/>
    <property type="match status" value="1"/>
</dbReference>
<dbReference type="InterPro" id="IPR036415">
    <property type="entry name" value="Lamin_tail_dom_sf"/>
</dbReference>
<dbReference type="InterPro" id="IPR025965">
    <property type="entry name" value="FlgD/Vpr_Ig-like"/>
</dbReference>
<organism evidence="3 4">
    <name type="scientific">Sphingobacterium griseoflavum</name>
    <dbReference type="NCBI Taxonomy" id="1474952"/>
    <lineage>
        <taxon>Bacteria</taxon>
        <taxon>Pseudomonadati</taxon>
        <taxon>Bacteroidota</taxon>
        <taxon>Sphingobacteriia</taxon>
        <taxon>Sphingobacteriales</taxon>
        <taxon>Sphingobacteriaceae</taxon>
        <taxon>Sphingobacterium</taxon>
    </lineage>
</organism>
<reference evidence="4" key="1">
    <citation type="journal article" date="2019" name="Int. J. Syst. Evol. Microbiol.">
        <title>The Global Catalogue of Microorganisms (GCM) 10K type strain sequencing project: providing services to taxonomists for standard genome sequencing and annotation.</title>
        <authorList>
            <consortium name="The Broad Institute Genomics Platform"/>
            <consortium name="The Broad Institute Genome Sequencing Center for Infectious Disease"/>
            <person name="Wu L."/>
            <person name="Ma J."/>
        </authorList>
    </citation>
    <scope>NUCLEOTIDE SEQUENCE [LARGE SCALE GENOMIC DNA]</scope>
    <source>
        <strain evidence="4">CGMCC 1.12966</strain>
    </source>
</reference>
<dbReference type="SUPFAM" id="SSF74853">
    <property type="entry name" value="Lamin A/C globular tail domain"/>
    <property type="match status" value="1"/>
</dbReference>
<dbReference type="InterPro" id="IPR001322">
    <property type="entry name" value="Lamin_tail_dom"/>
</dbReference>
<accession>A0ABQ3I1W6</accession>
<gene>
    <name evidence="3" type="ORF">GCM10017764_32170</name>
</gene>
<sequence length="519" mass="58334">MPHPLPTAFLDSEYIEIYNNSSQVITLQHYTLQVGNFRVPLADYYLAPGQYMLLVDAAVAPKFARFGNVMPLRSWRALQNVAGSVSLLDKGHNVVDHVLYSNAWYELREKKNGGWSLERINPNLACNNSNTWRASEARNGGTPGQRNSVWNAQYNPTITFPSLQITDSRIVLHFASPTDGITFGNDTRIVFEPAENSIVRYELSTDSLVLYTDRPIKWDEPTEIRLQDILYCGQLTTTAVSIFRASPTRYNDLVVNEVLFDPKAGGDDFVELYNRSGRIINLRGWQIGQHTISSEDHFIEVGGYRALTTSPDRLQQDYPHSVRENMIAMQALPAYPNTRGTVLLSKNSTLVDSLFYQSTMHQPFLANVRGISLERQSSEEDTNSKGNFSSASTLVGGATPGYRNSTDVEKKVKKNSWWLDRKTFSPSGNGSESRLVFNYAFSERNPMLNLTIYDSNGRVVNRLIRNKSAGLAGEVIWDGRNEQGTLCPAGIYIYQSEIHTSEGHYQQFKGSFVLIHAGK</sequence>
<evidence type="ECO:0000313" key="4">
    <source>
        <dbReference type="Proteomes" id="UP000620550"/>
    </source>
</evidence>
<evidence type="ECO:0000256" key="1">
    <source>
        <dbReference type="SAM" id="MobiDB-lite"/>
    </source>
</evidence>
<feature type="domain" description="LTD" evidence="2">
    <location>
        <begin position="1"/>
        <end position="102"/>
    </location>
</feature>
<evidence type="ECO:0000259" key="2">
    <source>
        <dbReference type="PROSITE" id="PS51841"/>
    </source>
</evidence>
<dbReference type="Pfam" id="PF13860">
    <property type="entry name" value="FlgD_ig"/>
    <property type="match status" value="1"/>
</dbReference>
<keyword evidence="4" id="KW-1185">Reference proteome</keyword>
<name>A0ABQ3I1W6_9SPHI</name>
<dbReference type="EMBL" id="BNAF01000014">
    <property type="protein sequence ID" value="GHE46525.1"/>
    <property type="molecule type" value="Genomic_DNA"/>
</dbReference>